<evidence type="ECO:0000256" key="6">
    <source>
        <dbReference type="SAM" id="Phobius"/>
    </source>
</evidence>
<sequence>MSWLDVSSVLTQVAAGVSFLHKLGIAHRDISLENILLHQGSYKLADFGIATRKYCPGGLLVGKNCYMAPEIVAGDSYDPKAADMWSLGIVVFILLTGSPLISLASTSARAFCVFKKAGVERVLKSWGVADSLPMSAINLLSGMLAIDPKNRLTIAQVLEHDGLTSSLP</sequence>
<dbReference type="STRING" id="4795.A0A225V3J2"/>
<dbReference type="InterPro" id="IPR000719">
    <property type="entry name" value="Prot_kinase_dom"/>
</dbReference>
<dbReference type="SUPFAM" id="SSF56112">
    <property type="entry name" value="Protein kinase-like (PK-like)"/>
    <property type="match status" value="1"/>
</dbReference>
<name>A0A225V3J2_9STRA</name>
<dbReference type="EMBL" id="NBNE01007930">
    <property type="protein sequence ID" value="OWZ00061.1"/>
    <property type="molecule type" value="Genomic_DNA"/>
</dbReference>
<proteinExistence type="predicted"/>
<comment type="caution">
    <text evidence="8">The sequence shown here is derived from an EMBL/GenBank/DDBJ whole genome shotgun (WGS) entry which is preliminary data.</text>
</comment>
<evidence type="ECO:0000256" key="4">
    <source>
        <dbReference type="ARBA" id="ARBA00022777"/>
    </source>
</evidence>
<gene>
    <name evidence="8" type="ORF">PHMEG_00028831</name>
</gene>
<keyword evidence="3" id="KW-0547">Nucleotide-binding</keyword>
<keyword evidence="2" id="KW-0808">Transferase</keyword>
<accession>A0A225V3J2</accession>
<dbReference type="PANTHER" id="PTHR24345:SF91">
    <property type="entry name" value="SERINE_THREONINE-PROTEIN KINASE PLK4"/>
    <property type="match status" value="1"/>
</dbReference>
<evidence type="ECO:0000256" key="1">
    <source>
        <dbReference type="ARBA" id="ARBA00022527"/>
    </source>
</evidence>
<dbReference type="Proteomes" id="UP000198211">
    <property type="component" value="Unassembled WGS sequence"/>
</dbReference>
<reference evidence="9" key="1">
    <citation type="submission" date="2017-03" db="EMBL/GenBank/DDBJ databases">
        <title>Phytopthora megakarya and P. palmivora, two closely related causual agents of cacao black pod achieved similar genome size and gene model numbers by different mechanisms.</title>
        <authorList>
            <person name="Ali S."/>
            <person name="Shao J."/>
            <person name="Larry D.J."/>
            <person name="Kronmiller B."/>
            <person name="Shen D."/>
            <person name="Strem M.D."/>
            <person name="Melnick R.L."/>
            <person name="Guiltinan M.J."/>
            <person name="Tyler B.M."/>
            <person name="Meinhardt L.W."/>
            <person name="Bailey B.A."/>
        </authorList>
    </citation>
    <scope>NUCLEOTIDE SEQUENCE [LARGE SCALE GENOMIC DNA]</scope>
    <source>
        <strain evidence="9">zdho120</strain>
    </source>
</reference>
<dbReference type="Gene3D" id="1.10.510.10">
    <property type="entry name" value="Transferase(Phosphotransferase) domain 1"/>
    <property type="match status" value="1"/>
</dbReference>
<dbReference type="AlphaFoldDB" id="A0A225V3J2"/>
<keyword evidence="4 8" id="KW-0418">Kinase</keyword>
<evidence type="ECO:0000313" key="8">
    <source>
        <dbReference type="EMBL" id="OWZ00061.1"/>
    </source>
</evidence>
<keyword evidence="9" id="KW-1185">Reference proteome</keyword>
<dbReference type="PANTHER" id="PTHR24345">
    <property type="entry name" value="SERINE/THREONINE-PROTEIN KINASE PLK"/>
    <property type="match status" value="1"/>
</dbReference>
<keyword evidence="6" id="KW-0812">Transmembrane</keyword>
<dbReference type="SMART" id="SM00220">
    <property type="entry name" value="S_TKc"/>
    <property type="match status" value="1"/>
</dbReference>
<evidence type="ECO:0000313" key="9">
    <source>
        <dbReference type="Proteomes" id="UP000198211"/>
    </source>
</evidence>
<dbReference type="GO" id="GO:0005524">
    <property type="term" value="F:ATP binding"/>
    <property type="evidence" value="ECO:0007669"/>
    <property type="project" value="UniProtKB-KW"/>
</dbReference>
<organism evidence="8 9">
    <name type="scientific">Phytophthora megakarya</name>
    <dbReference type="NCBI Taxonomy" id="4795"/>
    <lineage>
        <taxon>Eukaryota</taxon>
        <taxon>Sar</taxon>
        <taxon>Stramenopiles</taxon>
        <taxon>Oomycota</taxon>
        <taxon>Peronosporomycetes</taxon>
        <taxon>Peronosporales</taxon>
        <taxon>Peronosporaceae</taxon>
        <taxon>Phytophthora</taxon>
    </lineage>
</organism>
<keyword evidence="5" id="KW-0067">ATP-binding</keyword>
<keyword evidence="1 8" id="KW-0723">Serine/threonine-protein kinase</keyword>
<feature type="transmembrane region" description="Helical" evidence="6">
    <location>
        <begin position="84"/>
        <end position="106"/>
    </location>
</feature>
<evidence type="ECO:0000256" key="5">
    <source>
        <dbReference type="ARBA" id="ARBA00022840"/>
    </source>
</evidence>
<dbReference type="GO" id="GO:0005634">
    <property type="term" value="C:nucleus"/>
    <property type="evidence" value="ECO:0007669"/>
    <property type="project" value="TreeGrafter"/>
</dbReference>
<dbReference type="Pfam" id="PF00069">
    <property type="entry name" value="Pkinase"/>
    <property type="match status" value="1"/>
</dbReference>
<keyword evidence="6" id="KW-0472">Membrane</keyword>
<feature type="domain" description="Protein kinase" evidence="7">
    <location>
        <begin position="1"/>
        <end position="163"/>
    </location>
</feature>
<dbReference type="GO" id="GO:0004674">
    <property type="term" value="F:protein serine/threonine kinase activity"/>
    <property type="evidence" value="ECO:0007669"/>
    <property type="project" value="UniProtKB-KW"/>
</dbReference>
<protein>
    <submittedName>
        <fullName evidence="8">Serine/threonine protein kinase</fullName>
    </submittedName>
</protein>
<evidence type="ECO:0000259" key="7">
    <source>
        <dbReference type="PROSITE" id="PS50011"/>
    </source>
</evidence>
<dbReference type="PROSITE" id="PS50011">
    <property type="entry name" value="PROTEIN_KINASE_DOM"/>
    <property type="match status" value="1"/>
</dbReference>
<dbReference type="InterPro" id="IPR011009">
    <property type="entry name" value="Kinase-like_dom_sf"/>
</dbReference>
<evidence type="ECO:0000256" key="3">
    <source>
        <dbReference type="ARBA" id="ARBA00022741"/>
    </source>
</evidence>
<dbReference type="OrthoDB" id="193931at2759"/>
<keyword evidence="6" id="KW-1133">Transmembrane helix</keyword>
<evidence type="ECO:0000256" key="2">
    <source>
        <dbReference type="ARBA" id="ARBA00022679"/>
    </source>
</evidence>